<feature type="domain" description="Type I restriction modification DNA specificity" evidence="4">
    <location>
        <begin position="210"/>
        <end position="361"/>
    </location>
</feature>
<comment type="similarity">
    <text evidence="1">Belongs to the type-I restriction system S methylase family.</text>
</comment>
<dbReference type="EMBL" id="JBJHZZ010000011">
    <property type="protein sequence ID" value="MFL0248027.1"/>
    <property type="molecule type" value="Genomic_DNA"/>
</dbReference>
<reference evidence="5 6" key="1">
    <citation type="submission" date="2024-11" db="EMBL/GenBank/DDBJ databases">
        <authorList>
            <person name="Heng Y.C."/>
            <person name="Lim A.C.H."/>
            <person name="Lee J.K.Y."/>
            <person name="Kittelmann S."/>
        </authorList>
    </citation>
    <scope>NUCLEOTIDE SEQUENCE [LARGE SCALE GENOMIC DNA]</scope>
    <source>
        <strain evidence="5 6">WILCCON 0185</strain>
    </source>
</reference>
<dbReference type="Pfam" id="PF01420">
    <property type="entry name" value="Methylase_S"/>
    <property type="match status" value="2"/>
</dbReference>
<keyword evidence="2" id="KW-0680">Restriction system</keyword>
<evidence type="ECO:0000256" key="1">
    <source>
        <dbReference type="ARBA" id="ARBA00010923"/>
    </source>
</evidence>
<evidence type="ECO:0000259" key="4">
    <source>
        <dbReference type="Pfam" id="PF01420"/>
    </source>
</evidence>
<comment type="caution">
    <text evidence="5">The sequence shown here is derived from an EMBL/GenBank/DDBJ whole genome shotgun (WGS) entry which is preliminary data.</text>
</comment>
<evidence type="ECO:0000313" key="6">
    <source>
        <dbReference type="Proteomes" id="UP001623591"/>
    </source>
</evidence>
<dbReference type="InterPro" id="IPR000055">
    <property type="entry name" value="Restrct_endonuc_typeI_TRD"/>
</dbReference>
<protein>
    <submittedName>
        <fullName evidence="5">Restriction endonuclease subunit S</fullName>
        <ecNumber evidence="5">3.1.21.-</ecNumber>
    </submittedName>
</protein>
<dbReference type="Proteomes" id="UP001623591">
    <property type="component" value="Unassembled WGS sequence"/>
</dbReference>
<dbReference type="SUPFAM" id="SSF116734">
    <property type="entry name" value="DNA methylase specificity domain"/>
    <property type="match status" value="2"/>
</dbReference>
<name>A0ABW8T790_9CLOT</name>
<feature type="domain" description="Type I restriction modification DNA specificity" evidence="4">
    <location>
        <begin position="7"/>
        <end position="158"/>
    </location>
</feature>
<evidence type="ECO:0000256" key="2">
    <source>
        <dbReference type="ARBA" id="ARBA00022747"/>
    </source>
</evidence>
<keyword evidence="6" id="KW-1185">Reference proteome</keyword>
<dbReference type="GO" id="GO:0004519">
    <property type="term" value="F:endonuclease activity"/>
    <property type="evidence" value="ECO:0007669"/>
    <property type="project" value="UniProtKB-KW"/>
</dbReference>
<dbReference type="Gene3D" id="3.90.220.20">
    <property type="entry name" value="DNA methylase specificity domains"/>
    <property type="match status" value="2"/>
</dbReference>
<keyword evidence="5" id="KW-0378">Hydrolase</keyword>
<dbReference type="InterPro" id="IPR044946">
    <property type="entry name" value="Restrct_endonuc_typeI_TRD_sf"/>
</dbReference>
<keyword evidence="5" id="KW-0540">Nuclease</keyword>
<dbReference type="EC" id="3.1.21.-" evidence="5"/>
<sequence>MNLQDREWKDYHLYDLFEIDPGNKFDRSKMTAYMPSVNFVGRSSTRNGVTAYVDRIDEVEPYKEGNMTIALGGEHLGSCFIQKYPFYTSQNVVVLIPLQEMSENVKLFIAHLIRNESANNYLAFARELNAHVKTDFIIKLPITKSGELDISFINEYISSLSYDISNVPEYFLDDGYEKAFWYIDNIDQDKFEEKYASSKISDKISLSDRKWEPFVFHEIVQDIHNGKAYNKSDLTIADGDDYVSYVTRTNENNGISLCVENKEYDGLEKAKAITIGDTTATIFYQDHDFITGPHIIVIRADWFNVYTANFLISILNKEKYRYPVFGRAFSKDLIKDTIVYLPVKEPRIPDYKFMEDYIKTLSFSCNIEVKA</sequence>
<dbReference type="GO" id="GO:0016787">
    <property type="term" value="F:hydrolase activity"/>
    <property type="evidence" value="ECO:0007669"/>
    <property type="project" value="UniProtKB-KW"/>
</dbReference>
<evidence type="ECO:0000313" key="5">
    <source>
        <dbReference type="EMBL" id="MFL0248027.1"/>
    </source>
</evidence>
<evidence type="ECO:0000256" key="3">
    <source>
        <dbReference type="ARBA" id="ARBA00023125"/>
    </source>
</evidence>
<dbReference type="RefSeq" id="WP_406770455.1">
    <property type="nucleotide sequence ID" value="NZ_JBJHZZ010000011.1"/>
</dbReference>
<keyword evidence="5" id="KW-0255">Endonuclease</keyword>
<keyword evidence="3" id="KW-0238">DNA-binding</keyword>
<organism evidence="5 6">
    <name type="scientific">Candidatus Clostridium stratigraminis</name>
    <dbReference type="NCBI Taxonomy" id="3381661"/>
    <lineage>
        <taxon>Bacteria</taxon>
        <taxon>Bacillati</taxon>
        <taxon>Bacillota</taxon>
        <taxon>Clostridia</taxon>
        <taxon>Eubacteriales</taxon>
        <taxon>Clostridiaceae</taxon>
        <taxon>Clostridium</taxon>
    </lineage>
</organism>
<accession>A0ABW8T790</accession>
<proteinExistence type="inferred from homology"/>
<gene>
    <name evidence="5" type="ORF">ACJDUG_13745</name>
</gene>